<accession>A0A2S6ILN7</accession>
<sequence length="382" mass="43842">MNSFPELSETFIRDHILSALNVSESVYVGAKTIKSNTQALEGYHDIISKVKIFEIGTFYELTKFKALLSLINPFNFYDFLLLKFNKKDFKKKILNKRFKKLVENNQIENIHFHFGDVAREFLKVIGPIQNVKIHVTFHGYDIRHLSQYPQFYTPIIQHVDTPIAISTWNFKALLSAGFNSEKIKRINNPIDDKFFSTINVKEKQSLIKILAVGRLEKVKGFDNLLRSVSLLLTLLKEKEVEIQLTIIGEGAERQNLEMLIMELGIQNVVSLTGSKNRFEIKEMYNQSDFLVISSLHEALPTVMLEAMSMGLPIVSTSVGSIPYELPDDNILCSRNEPSEMVQGLEQMIFLKSSWDAIGKSNRQYILKEYGRDVFETILGLLY</sequence>
<dbReference type="PANTHER" id="PTHR12526:SF630">
    <property type="entry name" value="GLYCOSYLTRANSFERASE"/>
    <property type="match status" value="1"/>
</dbReference>
<keyword evidence="2" id="KW-0808">Transferase</keyword>
<proteinExistence type="predicted"/>
<dbReference type="Pfam" id="PF00534">
    <property type="entry name" value="Glycos_transf_1"/>
    <property type="match status" value="1"/>
</dbReference>
<evidence type="ECO:0000313" key="3">
    <source>
        <dbReference type="Proteomes" id="UP000239002"/>
    </source>
</evidence>
<protein>
    <submittedName>
        <fullName evidence="2">Glycosyltransferase involved in cell wall biosynthesis</fullName>
    </submittedName>
</protein>
<dbReference type="AlphaFoldDB" id="A0A2S6ILN7"/>
<evidence type="ECO:0000313" key="2">
    <source>
        <dbReference type="EMBL" id="PPK95108.1"/>
    </source>
</evidence>
<name>A0A2S6ILN7_9FLAO</name>
<reference evidence="2 3" key="1">
    <citation type="submission" date="2018-02" db="EMBL/GenBank/DDBJ databases">
        <title>Genomic Encyclopedia of Archaeal and Bacterial Type Strains, Phase II (KMG-II): from individual species to whole genera.</title>
        <authorList>
            <person name="Goeker M."/>
        </authorList>
    </citation>
    <scope>NUCLEOTIDE SEQUENCE [LARGE SCALE GENOMIC DNA]</scope>
    <source>
        <strain evidence="2 3">DSM 16809</strain>
    </source>
</reference>
<dbReference type="SUPFAM" id="SSF53756">
    <property type="entry name" value="UDP-Glycosyltransferase/glycogen phosphorylase"/>
    <property type="match status" value="1"/>
</dbReference>
<feature type="domain" description="Glycosyl transferase family 1" evidence="1">
    <location>
        <begin position="204"/>
        <end position="359"/>
    </location>
</feature>
<dbReference type="PANTHER" id="PTHR12526">
    <property type="entry name" value="GLYCOSYLTRANSFERASE"/>
    <property type="match status" value="1"/>
</dbReference>
<dbReference type="GO" id="GO:0016757">
    <property type="term" value="F:glycosyltransferase activity"/>
    <property type="evidence" value="ECO:0007669"/>
    <property type="project" value="InterPro"/>
</dbReference>
<organism evidence="2 3">
    <name type="scientific">Nonlabens xylanidelens</name>
    <dbReference type="NCBI Taxonomy" id="191564"/>
    <lineage>
        <taxon>Bacteria</taxon>
        <taxon>Pseudomonadati</taxon>
        <taxon>Bacteroidota</taxon>
        <taxon>Flavobacteriia</taxon>
        <taxon>Flavobacteriales</taxon>
        <taxon>Flavobacteriaceae</taxon>
        <taxon>Nonlabens</taxon>
    </lineage>
</organism>
<comment type="caution">
    <text evidence="2">The sequence shown here is derived from an EMBL/GenBank/DDBJ whole genome shotgun (WGS) entry which is preliminary data.</text>
</comment>
<evidence type="ECO:0000259" key="1">
    <source>
        <dbReference type="Pfam" id="PF00534"/>
    </source>
</evidence>
<dbReference type="InterPro" id="IPR001296">
    <property type="entry name" value="Glyco_trans_1"/>
</dbReference>
<keyword evidence="3" id="KW-1185">Reference proteome</keyword>
<dbReference type="CDD" id="cd03801">
    <property type="entry name" value="GT4_PimA-like"/>
    <property type="match status" value="1"/>
</dbReference>
<dbReference type="EMBL" id="PTJE01000003">
    <property type="protein sequence ID" value="PPK95108.1"/>
    <property type="molecule type" value="Genomic_DNA"/>
</dbReference>
<dbReference type="Proteomes" id="UP000239002">
    <property type="component" value="Unassembled WGS sequence"/>
</dbReference>
<gene>
    <name evidence="2" type="ORF">LY01_01861</name>
</gene>
<dbReference type="Gene3D" id="3.40.50.2000">
    <property type="entry name" value="Glycogen Phosphorylase B"/>
    <property type="match status" value="2"/>
</dbReference>